<dbReference type="PANTHER" id="PTHR10443">
    <property type="entry name" value="MICROSOMAL DIPEPTIDASE"/>
    <property type="match status" value="1"/>
</dbReference>
<comment type="caution">
    <text evidence="1">The sequence shown here is derived from an EMBL/GenBank/DDBJ whole genome shotgun (WGS) entry which is preliminary data.</text>
</comment>
<keyword evidence="2" id="KW-1185">Reference proteome</keyword>
<proteinExistence type="predicted"/>
<protein>
    <submittedName>
        <fullName evidence="1">Dipeptidase</fullName>
    </submittedName>
</protein>
<evidence type="ECO:0000313" key="2">
    <source>
        <dbReference type="Proteomes" id="UP001595629"/>
    </source>
</evidence>
<name>A0ABV7TLU6_9RHOB</name>
<dbReference type="InterPro" id="IPR008257">
    <property type="entry name" value="Pept_M19"/>
</dbReference>
<dbReference type="Gene3D" id="3.20.20.140">
    <property type="entry name" value="Metal-dependent hydrolases"/>
    <property type="match status" value="1"/>
</dbReference>
<dbReference type="EMBL" id="JBHRXI010000017">
    <property type="protein sequence ID" value="MFC3615489.1"/>
    <property type="molecule type" value="Genomic_DNA"/>
</dbReference>
<gene>
    <name evidence="1" type="ORF">ACFORG_17165</name>
</gene>
<dbReference type="CDD" id="cd01301">
    <property type="entry name" value="rDP_like"/>
    <property type="match status" value="1"/>
</dbReference>
<accession>A0ABV7TLU6</accession>
<sequence>MTLIFDGHNDVLTKLARAGGASAAAGFAEGLPGQLDLPRAREGGFGGGFFAIWAQSPGVLDPSGPRPAEYDLAMPPEIPEAEAWEMIRVEAETMLELDRLGAVRLCRSVAEIDAARAEGVLAGVMHLEGAEGLDAGLTRLEELHTMGLRSLGPVWSRPNPFGHGVPFRYPSDGDIGAGLTERGRELVARCDALGVLVDLSHLNVAGMRDVAEISSKPLVATHSNAHAVAPHARNLTDEQLAMIAATGGVAGLNFECSFLRGDGQPDTDIPEDAVLSMLGHMLDRLGEEGVAIGSDYDGCDPPYWLDRVEKLPALVQMMERAGYPAARIERICWGNWMRVLRETWGA</sequence>
<dbReference type="SUPFAM" id="SSF51556">
    <property type="entry name" value="Metallo-dependent hydrolases"/>
    <property type="match status" value="1"/>
</dbReference>
<evidence type="ECO:0000313" key="1">
    <source>
        <dbReference type="EMBL" id="MFC3615489.1"/>
    </source>
</evidence>
<dbReference type="RefSeq" id="WP_386736759.1">
    <property type="nucleotide sequence ID" value="NZ_JBHRXI010000017.1"/>
</dbReference>
<dbReference type="PANTHER" id="PTHR10443:SF12">
    <property type="entry name" value="DIPEPTIDASE"/>
    <property type="match status" value="1"/>
</dbReference>
<dbReference type="InterPro" id="IPR032466">
    <property type="entry name" value="Metal_Hydrolase"/>
</dbReference>
<dbReference type="Proteomes" id="UP001595629">
    <property type="component" value="Unassembled WGS sequence"/>
</dbReference>
<dbReference type="Pfam" id="PF01244">
    <property type="entry name" value="Peptidase_M19"/>
    <property type="match status" value="1"/>
</dbReference>
<organism evidence="1 2">
    <name type="scientific">Lutimaribacter marinistellae</name>
    <dbReference type="NCBI Taxonomy" id="1820329"/>
    <lineage>
        <taxon>Bacteria</taxon>
        <taxon>Pseudomonadati</taxon>
        <taxon>Pseudomonadota</taxon>
        <taxon>Alphaproteobacteria</taxon>
        <taxon>Rhodobacterales</taxon>
        <taxon>Roseobacteraceae</taxon>
        <taxon>Lutimaribacter</taxon>
    </lineage>
</organism>
<dbReference type="PROSITE" id="PS51365">
    <property type="entry name" value="RENAL_DIPEPTIDASE_2"/>
    <property type="match status" value="1"/>
</dbReference>
<reference evidence="2" key="1">
    <citation type="journal article" date="2019" name="Int. J. Syst. Evol. Microbiol.">
        <title>The Global Catalogue of Microorganisms (GCM) 10K type strain sequencing project: providing services to taxonomists for standard genome sequencing and annotation.</title>
        <authorList>
            <consortium name="The Broad Institute Genomics Platform"/>
            <consortium name="The Broad Institute Genome Sequencing Center for Infectious Disease"/>
            <person name="Wu L."/>
            <person name="Ma J."/>
        </authorList>
    </citation>
    <scope>NUCLEOTIDE SEQUENCE [LARGE SCALE GENOMIC DNA]</scope>
    <source>
        <strain evidence="2">KCTC 42911</strain>
    </source>
</reference>